<accession>A0A6P5ZIE5</accession>
<feature type="transmembrane region" description="Helical" evidence="6">
    <location>
        <begin position="487"/>
        <end position="508"/>
    </location>
</feature>
<dbReference type="KEGG" id="dzi:111300935"/>
<dbReference type="AlphaFoldDB" id="A0A6P5ZIE5"/>
<dbReference type="OrthoDB" id="5970161at2759"/>
<comment type="subcellular location">
    <subcellularLocation>
        <location evidence="1">Membrane</location>
        <topology evidence="1">Multi-pass membrane protein</topology>
    </subcellularLocation>
</comment>
<evidence type="ECO:0000256" key="5">
    <source>
        <dbReference type="ARBA" id="ARBA00023136"/>
    </source>
</evidence>
<feature type="transmembrane region" description="Helical" evidence="6">
    <location>
        <begin position="378"/>
        <end position="400"/>
    </location>
</feature>
<organism evidence="7 8">
    <name type="scientific">Durio zibethinus</name>
    <name type="common">Durian</name>
    <dbReference type="NCBI Taxonomy" id="66656"/>
    <lineage>
        <taxon>Eukaryota</taxon>
        <taxon>Viridiplantae</taxon>
        <taxon>Streptophyta</taxon>
        <taxon>Embryophyta</taxon>
        <taxon>Tracheophyta</taxon>
        <taxon>Spermatophyta</taxon>
        <taxon>Magnoliopsida</taxon>
        <taxon>eudicotyledons</taxon>
        <taxon>Gunneridae</taxon>
        <taxon>Pentapetalae</taxon>
        <taxon>rosids</taxon>
        <taxon>malvids</taxon>
        <taxon>Malvales</taxon>
        <taxon>Malvaceae</taxon>
        <taxon>Helicteroideae</taxon>
        <taxon>Durio</taxon>
    </lineage>
</organism>
<keyword evidence="7" id="KW-1185">Reference proteome</keyword>
<proteinExistence type="inferred from homology"/>
<evidence type="ECO:0000256" key="6">
    <source>
        <dbReference type="SAM" id="Phobius"/>
    </source>
</evidence>
<keyword evidence="3 6" id="KW-0812">Transmembrane</keyword>
<feature type="transmembrane region" description="Helical" evidence="6">
    <location>
        <begin position="110"/>
        <end position="128"/>
    </location>
</feature>
<keyword evidence="4 6" id="KW-1133">Transmembrane helix</keyword>
<dbReference type="InterPro" id="IPR002549">
    <property type="entry name" value="AI-2E-like"/>
</dbReference>
<protein>
    <submittedName>
        <fullName evidence="8">Transmembrane protein 245-like</fullName>
    </submittedName>
</protein>
<feature type="transmembrane region" description="Helical" evidence="6">
    <location>
        <begin position="461"/>
        <end position="480"/>
    </location>
</feature>
<reference evidence="8" key="1">
    <citation type="submission" date="2025-08" db="UniProtKB">
        <authorList>
            <consortium name="RefSeq"/>
        </authorList>
    </citation>
    <scope>IDENTIFICATION</scope>
    <source>
        <tissue evidence="8">Fruit stalk</tissue>
    </source>
</reference>
<feature type="transmembrane region" description="Helical" evidence="6">
    <location>
        <begin position="523"/>
        <end position="541"/>
    </location>
</feature>
<gene>
    <name evidence="8" type="primary">LOC111300935</name>
</gene>
<dbReference type="GeneID" id="111300935"/>
<evidence type="ECO:0000313" key="7">
    <source>
        <dbReference type="Proteomes" id="UP000515121"/>
    </source>
</evidence>
<feature type="transmembrane region" description="Helical" evidence="6">
    <location>
        <begin position="43"/>
        <end position="68"/>
    </location>
</feature>
<evidence type="ECO:0000256" key="4">
    <source>
        <dbReference type="ARBA" id="ARBA00022989"/>
    </source>
</evidence>
<dbReference type="Proteomes" id="UP000515121">
    <property type="component" value="Unplaced"/>
</dbReference>
<sequence>MAHAGLVLTLTLLFGLAKLLQNYWRPIQWAILCSMPLRELQTLIVSFWSHPLSLGLFETLIAIPIAILRATTASLLDSHAAFLRLLSCRSSSSPPPPPPSGRGCHKTRVGFSKLMQWLVTFGLFVIVYERIGFFSIPAVTVPCFIAYITGFGVGIKPGIASTLSRISSARKNRKNFHNNRSLSNFCKLDQYITSMLFNRLNTMVGIGLILFMIVGSILGFIFFSYKIAIEGKEAVISLKIHLEENNYGKIIGINKWMDENQIPELIDSYMSKFYETLSQNVDSWAVHYNLTEVVDGFKQYFVQNSVLSNLPDEKVYFRRPLYETLYSMQSKVRNREWKVIYSDINGACRKFMSLIGNEDLLEKIKAFLLQSLDVSKRVLFSCSMVLASGVNLLFFVAILIVSGAAGLVNFIFELMVFLWLLYYLITSDSGGVMDHVLGMLPVSRSTRNRCAQVLDHAVSSVLLATAKLTLFQGCFTYLLFRFYRIHFLYMSTFLALLSALLPITPAWISSIPAAVELAMESRYLEAILLTAVHLILLDYGTMAIRDEIPGHNAYLTGLSIFGGIAFFPLYIGSNTSFFICCVSIIYRDFWGLYKYFYHLFTIFMNHNLVVVCQLQGAIMGPLVMTVIIALKNLYVEFVLAFAAENSH</sequence>
<feature type="transmembrane region" description="Helical" evidence="6">
    <location>
        <begin position="204"/>
        <end position="225"/>
    </location>
</feature>
<evidence type="ECO:0000256" key="3">
    <source>
        <dbReference type="ARBA" id="ARBA00022692"/>
    </source>
</evidence>
<keyword evidence="5 6" id="KW-0472">Membrane</keyword>
<evidence type="ECO:0000256" key="2">
    <source>
        <dbReference type="ARBA" id="ARBA00009773"/>
    </source>
</evidence>
<feature type="transmembrane region" description="Helical" evidence="6">
    <location>
        <begin position="134"/>
        <end position="155"/>
    </location>
</feature>
<dbReference type="GO" id="GO:0016020">
    <property type="term" value="C:membrane"/>
    <property type="evidence" value="ECO:0007669"/>
    <property type="project" value="UniProtKB-SubCell"/>
</dbReference>
<dbReference type="PANTHER" id="PTHR21716:SF4">
    <property type="entry name" value="TRANSMEMBRANE PROTEIN 245"/>
    <property type="match status" value="1"/>
</dbReference>
<dbReference type="PANTHER" id="PTHR21716">
    <property type="entry name" value="TRANSMEMBRANE PROTEIN"/>
    <property type="match status" value="1"/>
</dbReference>
<feature type="transmembrane region" description="Helical" evidence="6">
    <location>
        <begin position="407"/>
        <end position="425"/>
    </location>
</feature>
<evidence type="ECO:0000256" key="1">
    <source>
        <dbReference type="ARBA" id="ARBA00004141"/>
    </source>
</evidence>
<feature type="transmembrane region" description="Helical" evidence="6">
    <location>
        <begin position="608"/>
        <end position="630"/>
    </location>
</feature>
<name>A0A6P5ZIE5_DURZI</name>
<comment type="similarity">
    <text evidence="2">Belongs to the autoinducer-2 exporter (AI-2E) (TC 2.A.86) family.</text>
</comment>
<dbReference type="RefSeq" id="XP_022752235.1">
    <property type="nucleotide sequence ID" value="XM_022896500.1"/>
</dbReference>
<evidence type="ECO:0000313" key="8">
    <source>
        <dbReference type="RefSeq" id="XP_022752235.1"/>
    </source>
</evidence>